<feature type="compositionally biased region" description="Acidic residues" evidence="1">
    <location>
        <begin position="556"/>
        <end position="567"/>
    </location>
</feature>
<dbReference type="InterPro" id="IPR028750">
    <property type="entry name" value="CEP350/CC187"/>
</dbReference>
<proteinExistence type="predicted"/>
<feature type="domain" description="CAP-Gly" evidence="2">
    <location>
        <begin position="616"/>
        <end position="658"/>
    </location>
</feature>
<feature type="region of interest" description="Disordered" evidence="1">
    <location>
        <begin position="767"/>
        <end position="787"/>
    </location>
</feature>
<feature type="compositionally biased region" description="Basic and acidic residues" evidence="1">
    <location>
        <begin position="767"/>
        <end position="779"/>
    </location>
</feature>
<accession>A0AAD9UCH1</accession>
<protein>
    <recommendedName>
        <fullName evidence="2">CAP-Gly domain-containing protein</fullName>
    </recommendedName>
</protein>
<sequence length="1135" mass="124687">MSGGVEGEKKPGVGSLLKTGVFAWIMGIFTGRHSCHSCHSCCCCCCWKGTDDILPFWTHGSGKDSVESSVAEEYANETFESCPTEQVASESATPTTVQSASRKTPSPTSSPIHSRLSKLAKEKGICLPSPRSPILTAVSVSESEDSSPLTHSETPSDQSDVEGRIRALNEDLQRRKREAERLKREQRKQEREKLKEQEKTLKKQIEVYDTYIAKLTSEPQVEASGGDTVKPQLKEQRLRHVGIIRSESSKSSDGRDVTEDTATEQTRSPRRKGTPPHTLTSRSSDSSIQQVSVTRDVSLDGSGDSSSPSKKTTEQRSSTTVLPTALTPSGDKSESSEIQEDMSQVATDVTSQSELRLKLHDVTNDDVSDGGIRSNLVTPRSDVASPRSDTATPRSDIATPRSDIATPRSDDYTTPGTDSKVAPTSARSLSEIAEEYSVSIHTEVSSKGDVSHRQISAPVKSTTEPSVDVKSVAPSVETSVTEAQEEGKDEGTAHSESGSSRTLTEESRSERSEKSEHSSSSKTYSQDFSSEGSETGQSTRTEEASRDEESIRTEEDISEEFSVEPDSGESSPRVVDLTTDVKTDVGVTEEGVLAHLVEGRRVLVGGVKSGTLRFKGQVEFAPGMWAGVELDDSEGTNDGTKDGVTYFSCRSGHGLFVPPDKITDHPSQDRTETVSIHDDIVTDRSKASIPEEESAAKTKSSPRDVLTPPIDIQTPPIELVDDEQTADDVSIATIDSELDRVISSADAAVTAFDELDMSAEAEVERVLKQESDADSKPETENQVPPVSDTDVIAHSLLTEAISDILNIRRQKCEQLTHDVATISDDSLSFFTTEMRDTEDSNRLISPFERPSTPLGHVTPDVLNKQDELDKLYEEIGSLTGEDDGWMDDDFGLSGKLHKPPPPYPVDDNQQQPGVLSRQDLRLDLHKLTQEVFYAVPHSVNEVTKFAQRSVDIFWQKRRCGEPWTDVSPPDSYYDTDTDTNLDVDARSSRVYKKLVFDLTGEILCEMYADEEEVALPTGAKVKSQQRRYFKEKYPPRTVEVLKPIVESHVANYLGLGEGTRPWSQASKWGGRKKKDHVDQLLVQELRAEEPDWLDYDDDELAVKIQIADMIFESLLSETAGVVSGIFQRRTTVAES</sequence>
<dbReference type="GO" id="GO:0008017">
    <property type="term" value="F:microtubule binding"/>
    <property type="evidence" value="ECO:0007669"/>
    <property type="project" value="InterPro"/>
</dbReference>
<organism evidence="3 4">
    <name type="scientific">Ridgeia piscesae</name>
    <name type="common">Tubeworm</name>
    <dbReference type="NCBI Taxonomy" id="27915"/>
    <lineage>
        <taxon>Eukaryota</taxon>
        <taxon>Metazoa</taxon>
        <taxon>Spiralia</taxon>
        <taxon>Lophotrochozoa</taxon>
        <taxon>Annelida</taxon>
        <taxon>Polychaeta</taxon>
        <taxon>Sedentaria</taxon>
        <taxon>Canalipalpata</taxon>
        <taxon>Sabellida</taxon>
        <taxon>Siboglinidae</taxon>
        <taxon>Ridgeia</taxon>
    </lineage>
</organism>
<dbReference type="EMBL" id="JAODUO010000276">
    <property type="protein sequence ID" value="KAK2184220.1"/>
    <property type="molecule type" value="Genomic_DNA"/>
</dbReference>
<feature type="region of interest" description="Disordered" evidence="1">
    <location>
        <begin position="177"/>
        <end position="202"/>
    </location>
</feature>
<feature type="compositionally biased region" description="Polar residues" evidence="1">
    <location>
        <begin position="341"/>
        <end position="354"/>
    </location>
</feature>
<dbReference type="GO" id="GO:0005813">
    <property type="term" value="C:centrosome"/>
    <property type="evidence" value="ECO:0007669"/>
    <property type="project" value="InterPro"/>
</dbReference>
<feature type="region of interest" description="Disordered" evidence="1">
    <location>
        <begin position="889"/>
        <end position="911"/>
    </location>
</feature>
<feature type="region of interest" description="Disordered" evidence="1">
    <location>
        <begin position="681"/>
        <end position="710"/>
    </location>
</feature>
<dbReference type="Pfam" id="PF01302">
    <property type="entry name" value="CAP_GLY"/>
    <property type="match status" value="1"/>
</dbReference>
<feature type="region of interest" description="Disordered" evidence="1">
    <location>
        <begin position="138"/>
        <end position="162"/>
    </location>
</feature>
<feature type="compositionally biased region" description="Basic and acidic residues" evidence="1">
    <location>
        <begin position="247"/>
        <end position="258"/>
    </location>
</feature>
<evidence type="ECO:0000259" key="2">
    <source>
        <dbReference type="PROSITE" id="PS50245"/>
    </source>
</evidence>
<feature type="compositionally biased region" description="Polar residues" evidence="1">
    <location>
        <begin position="138"/>
        <end position="158"/>
    </location>
</feature>
<dbReference type="PANTHER" id="PTHR13958">
    <property type="entry name" value="CENTROSOME-ASSOCIATED PROTEIN 350"/>
    <property type="match status" value="1"/>
</dbReference>
<dbReference type="AlphaFoldDB" id="A0AAD9UCH1"/>
<keyword evidence="4" id="KW-1185">Reference proteome</keyword>
<feature type="region of interest" description="Disordered" evidence="1">
    <location>
        <begin position="82"/>
        <end position="114"/>
    </location>
</feature>
<dbReference type="Gene3D" id="2.30.30.190">
    <property type="entry name" value="CAP Gly-rich-like domain"/>
    <property type="match status" value="1"/>
</dbReference>
<feature type="compositionally biased region" description="Polar residues" evidence="1">
    <location>
        <begin position="526"/>
        <end position="539"/>
    </location>
</feature>
<dbReference type="InterPro" id="IPR000938">
    <property type="entry name" value="CAP-Gly_domain"/>
</dbReference>
<evidence type="ECO:0000256" key="1">
    <source>
        <dbReference type="SAM" id="MobiDB-lite"/>
    </source>
</evidence>
<evidence type="ECO:0000313" key="3">
    <source>
        <dbReference type="EMBL" id="KAK2184220.1"/>
    </source>
</evidence>
<feature type="compositionally biased region" description="Low complexity" evidence="1">
    <location>
        <begin position="281"/>
        <end position="309"/>
    </location>
</feature>
<dbReference type="InterPro" id="IPR025486">
    <property type="entry name" value="DUF4378"/>
</dbReference>
<dbReference type="GO" id="GO:0034453">
    <property type="term" value="P:microtubule anchoring"/>
    <property type="evidence" value="ECO:0007669"/>
    <property type="project" value="InterPro"/>
</dbReference>
<feature type="region of interest" description="Disordered" evidence="1">
    <location>
        <begin position="442"/>
        <end position="575"/>
    </location>
</feature>
<dbReference type="Pfam" id="PF14309">
    <property type="entry name" value="DUF4378"/>
    <property type="match status" value="1"/>
</dbReference>
<evidence type="ECO:0000313" key="4">
    <source>
        <dbReference type="Proteomes" id="UP001209878"/>
    </source>
</evidence>
<dbReference type="PROSITE" id="PS50245">
    <property type="entry name" value="CAP_GLY_2"/>
    <property type="match status" value="1"/>
</dbReference>
<feature type="compositionally biased region" description="Polar residues" evidence="1">
    <location>
        <begin position="82"/>
        <end position="112"/>
    </location>
</feature>
<feature type="compositionally biased region" description="Basic and acidic residues" evidence="1">
    <location>
        <begin position="540"/>
        <end position="555"/>
    </location>
</feature>
<feature type="region of interest" description="Disordered" evidence="1">
    <location>
        <begin position="216"/>
        <end position="427"/>
    </location>
</feature>
<comment type="caution">
    <text evidence="3">The sequence shown here is derived from an EMBL/GenBank/DDBJ whole genome shotgun (WGS) entry which is preliminary data.</text>
</comment>
<reference evidence="3" key="1">
    <citation type="journal article" date="2023" name="Mol. Biol. Evol.">
        <title>Third-Generation Sequencing Reveals the Adaptive Role of the Epigenome in Three Deep-Sea Polychaetes.</title>
        <authorList>
            <person name="Perez M."/>
            <person name="Aroh O."/>
            <person name="Sun Y."/>
            <person name="Lan Y."/>
            <person name="Juniper S.K."/>
            <person name="Young C.R."/>
            <person name="Angers B."/>
            <person name="Qian P.Y."/>
        </authorList>
    </citation>
    <scope>NUCLEOTIDE SEQUENCE</scope>
    <source>
        <strain evidence="3">R07B-5</strain>
    </source>
</reference>
<dbReference type="PANTHER" id="PTHR13958:SF3">
    <property type="entry name" value="CAP-GLY DOMAIN-CONTAINING PROTEIN-RELATED"/>
    <property type="match status" value="1"/>
</dbReference>
<dbReference type="SUPFAM" id="SSF74924">
    <property type="entry name" value="Cap-Gly domain"/>
    <property type="match status" value="1"/>
</dbReference>
<name>A0AAD9UCH1_RIDPI</name>
<dbReference type="SMART" id="SM01052">
    <property type="entry name" value="CAP_GLY"/>
    <property type="match status" value="1"/>
</dbReference>
<gene>
    <name evidence="3" type="ORF">NP493_276g01005</name>
</gene>
<dbReference type="InterPro" id="IPR036859">
    <property type="entry name" value="CAP-Gly_dom_sf"/>
</dbReference>
<feature type="compositionally biased region" description="Basic and acidic residues" evidence="1">
    <location>
        <begin position="503"/>
        <end position="519"/>
    </location>
</feature>
<dbReference type="Proteomes" id="UP001209878">
    <property type="component" value="Unassembled WGS sequence"/>
</dbReference>